<gene>
    <name evidence="2" type="ORF">LCGC14_1210580</name>
</gene>
<feature type="region of interest" description="Disordered" evidence="1">
    <location>
        <begin position="26"/>
        <end position="47"/>
    </location>
</feature>
<dbReference type="AlphaFoldDB" id="A0A0F9PIS8"/>
<comment type="caution">
    <text evidence="2">The sequence shown here is derived from an EMBL/GenBank/DDBJ whole genome shotgun (WGS) entry which is preliminary data.</text>
</comment>
<reference evidence="2" key="1">
    <citation type="journal article" date="2015" name="Nature">
        <title>Complex archaea that bridge the gap between prokaryotes and eukaryotes.</title>
        <authorList>
            <person name="Spang A."/>
            <person name="Saw J.H."/>
            <person name="Jorgensen S.L."/>
            <person name="Zaremba-Niedzwiedzka K."/>
            <person name="Martijn J."/>
            <person name="Lind A.E."/>
            <person name="van Eijk R."/>
            <person name="Schleper C."/>
            <person name="Guy L."/>
            <person name="Ettema T.J."/>
        </authorList>
    </citation>
    <scope>NUCLEOTIDE SEQUENCE</scope>
</reference>
<proteinExistence type="predicted"/>
<name>A0A0F9PIS8_9ZZZZ</name>
<sequence>SGGESRQEEIQAEVKAALITAGVKARRTGWSRQGSSGGQGPKLSSFEEIEQAYTEGKVTREVYKKAMEAR</sequence>
<protein>
    <submittedName>
        <fullName evidence="2">Uncharacterized protein</fullName>
    </submittedName>
</protein>
<accession>A0A0F9PIS8</accession>
<evidence type="ECO:0000256" key="1">
    <source>
        <dbReference type="SAM" id="MobiDB-lite"/>
    </source>
</evidence>
<feature type="non-terminal residue" evidence="2">
    <location>
        <position position="1"/>
    </location>
</feature>
<organism evidence="2">
    <name type="scientific">marine sediment metagenome</name>
    <dbReference type="NCBI Taxonomy" id="412755"/>
    <lineage>
        <taxon>unclassified sequences</taxon>
        <taxon>metagenomes</taxon>
        <taxon>ecological metagenomes</taxon>
    </lineage>
</organism>
<evidence type="ECO:0000313" key="2">
    <source>
        <dbReference type="EMBL" id="KKM93227.1"/>
    </source>
</evidence>
<dbReference type="EMBL" id="LAZR01006295">
    <property type="protein sequence ID" value="KKM93227.1"/>
    <property type="molecule type" value="Genomic_DNA"/>
</dbReference>